<dbReference type="EMBL" id="JACBYW010000006">
    <property type="protein sequence ID" value="NYH80270.1"/>
    <property type="molecule type" value="Genomic_DNA"/>
</dbReference>
<sequence>MRSVIVRPRLIVALLAAALLTGCGAQPAKAGSAAIVGDHAIPVSTVENRFDAVLQSRPRMLEQLESENRKDELASRIAAFTVRQELADRAARRQNLRVTEQQVTEWIESQGGAEAAMSETIFATGEARSVARSLLLMRELGSAQLPKVSVRFDYTSATTREEAKSKAERMARGPEQAAELIAEDRSSGNPAGEGRELRAANNPSMAANTPLFAAESGIVVAFRGNGRSTKWMIARITERRSADEKGRSSAAGSAAELEQRFGARLLGLTAQRTGVELSPRYGVWDPVAVTVVPDEGQRSGFRL</sequence>
<comment type="caution">
    <text evidence="3">The sequence shown here is derived from an EMBL/GenBank/DDBJ whole genome shotgun (WGS) entry which is preliminary data.</text>
</comment>
<evidence type="ECO:0000256" key="1">
    <source>
        <dbReference type="SAM" id="MobiDB-lite"/>
    </source>
</evidence>
<evidence type="ECO:0000313" key="3">
    <source>
        <dbReference type="EMBL" id="NYH80270.1"/>
    </source>
</evidence>
<feature type="compositionally biased region" description="Basic and acidic residues" evidence="1">
    <location>
        <begin position="161"/>
        <end position="172"/>
    </location>
</feature>
<dbReference type="Pfam" id="PF13624">
    <property type="entry name" value="SurA_N_3"/>
    <property type="match status" value="1"/>
</dbReference>
<keyword evidence="4" id="KW-1185">Reference proteome</keyword>
<reference evidence="3 4" key="1">
    <citation type="submission" date="2020-07" db="EMBL/GenBank/DDBJ databases">
        <title>Genomic Encyclopedia of Type Strains, Phase III (KMG-III): the genomes of soil and plant-associated and newly described type strains.</title>
        <authorList>
            <person name="Whitman W."/>
        </authorList>
    </citation>
    <scope>NUCLEOTIDE SEQUENCE [LARGE SCALE GENOMIC DNA]</scope>
    <source>
        <strain evidence="3 4">CECT 8576</strain>
    </source>
</reference>
<dbReference type="InterPro" id="IPR027304">
    <property type="entry name" value="Trigger_fact/SurA_dom_sf"/>
</dbReference>
<feature type="chain" id="PRO_5033030231" description="SurA N-terminal domain-containing protein" evidence="2">
    <location>
        <begin position="31"/>
        <end position="303"/>
    </location>
</feature>
<feature type="region of interest" description="Disordered" evidence="1">
    <location>
        <begin position="161"/>
        <end position="197"/>
    </location>
</feature>
<dbReference type="RefSeq" id="WP_179536597.1">
    <property type="nucleotide sequence ID" value="NZ_JACBYW010000006.1"/>
</dbReference>
<evidence type="ECO:0000256" key="2">
    <source>
        <dbReference type="SAM" id="SignalP"/>
    </source>
</evidence>
<evidence type="ECO:0000313" key="4">
    <source>
        <dbReference type="Proteomes" id="UP000548304"/>
    </source>
</evidence>
<name>A0A852Z259_9ACTN</name>
<keyword evidence="2" id="KW-0732">Signal</keyword>
<dbReference type="SUPFAM" id="SSF109998">
    <property type="entry name" value="Triger factor/SurA peptide-binding domain-like"/>
    <property type="match status" value="1"/>
</dbReference>
<organism evidence="3 4">
    <name type="scientific">Actinopolyspora biskrensis</name>
    <dbReference type="NCBI Taxonomy" id="1470178"/>
    <lineage>
        <taxon>Bacteria</taxon>
        <taxon>Bacillati</taxon>
        <taxon>Actinomycetota</taxon>
        <taxon>Actinomycetes</taxon>
        <taxon>Actinopolysporales</taxon>
        <taxon>Actinopolysporaceae</taxon>
        <taxon>Actinopolyspora</taxon>
    </lineage>
</organism>
<accession>A0A852Z259</accession>
<feature type="signal peptide" evidence="2">
    <location>
        <begin position="1"/>
        <end position="30"/>
    </location>
</feature>
<protein>
    <recommendedName>
        <fullName evidence="5">SurA N-terminal domain-containing protein</fullName>
    </recommendedName>
</protein>
<dbReference type="PROSITE" id="PS51257">
    <property type="entry name" value="PROKAR_LIPOPROTEIN"/>
    <property type="match status" value="1"/>
</dbReference>
<evidence type="ECO:0008006" key="5">
    <source>
        <dbReference type="Google" id="ProtNLM"/>
    </source>
</evidence>
<proteinExistence type="predicted"/>
<dbReference type="Proteomes" id="UP000548304">
    <property type="component" value="Unassembled WGS sequence"/>
</dbReference>
<dbReference type="AlphaFoldDB" id="A0A852Z259"/>
<gene>
    <name evidence="3" type="ORF">FHR84_003619</name>
</gene>
<dbReference type="Gene3D" id="1.10.4030.10">
    <property type="entry name" value="Porin chaperone SurA, peptide-binding domain"/>
    <property type="match status" value="1"/>
</dbReference>